<protein>
    <submittedName>
        <fullName evidence="1">LPS biosynthesis protein</fullName>
    </submittedName>
</protein>
<dbReference type="OrthoDB" id="9800443at2"/>
<proteinExistence type="predicted"/>
<organism evidence="1 2">
    <name type="scientific">Emergencia timonensis</name>
    <dbReference type="NCBI Taxonomy" id="1776384"/>
    <lineage>
        <taxon>Bacteria</taxon>
        <taxon>Bacillati</taxon>
        <taxon>Bacillota</taxon>
        <taxon>Clostridia</taxon>
        <taxon>Peptostreptococcales</taxon>
        <taxon>Anaerovoracaceae</taxon>
        <taxon>Emergencia</taxon>
    </lineage>
</organism>
<dbReference type="RefSeq" id="WP_067538571.1">
    <property type="nucleotide sequence ID" value="NZ_AP025567.1"/>
</dbReference>
<accession>A0A415E5U7</accession>
<evidence type="ECO:0000313" key="2">
    <source>
        <dbReference type="Proteomes" id="UP000284841"/>
    </source>
</evidence>
<dbReference type="GeneID" id="83004690"/>
<dbReference type="AlphaFoldDB" id="A0A415E5U7"/>
<comment type="caution">
    <text evidence="1">The sequence shown here is derived from an EMBL/GenBank/DDBJ whole genome shotgun (WGS) entry which is preliminary data.</text>
</comment>
<gene>
    <name evidence="1" type="ORF">DW099_00590</name>
</gene>
<evidence type="ECO:0000313" key="1">
    <source>
        <dbReference type="EMBL" id="RHJ89108.1"/>
    </source>
</evidence>
<sequence length="108" mass="12116">MKIDGNKKEKAALAAYDQGDRVLAARLEEEFTEELRLAIANGEDYCSCTSSCEKHGNCVECVAAHRGHQGHLPACFREMVNQRLCELSGLTEHTVIGKIKEERRKDRP</sequence>
<dbReference type="Proteomes" id="UP000284841">
    <property type="component" value="Unassembled WGS sequence"/>
</dbReference>
<name>A0A415E5U7_9FIRM</name>
<keyword evidence="2" id="KW-1185">Reference proteome</keyword>
<dbReference type="STRING" id="1776384.GCA_900086585_02340"/>
<reference evidence="1 2" key="1">
    <citation type="submission" date="2018-08" db="EMBL/GenBank/DDBJ databases">
        <title>A genome reference for cultivated species of the human gut microbiota.</title>
        <authorList>
            <person name="Zou Y."/>
            <person name="Xue W."/>
            <person name="Luo G."/>
        </authorList>
    </citation>
    <scope>NUCLEOTIDE SEQUENCE [LARGE SCALE GENOMIC DNA]</scope>
    <source>
        <strain evidence="1 2">AM07-24</strain>
    </source>
</reference>
<dbReference type="EMBL" id="QRMS01000001">
    <property type="protein sequence ID" value="RHJ89108.1"/>
    <property type="molecule type" value="Genomic_DNA"/>
</dbReference>